<dbReference type="STRING" id="155974.SAMN04487818_12425"/>
<gene>
    <name evidence="2" type="ORF">SAMN04487818_12425</name>
</gene>
<dbReference type="RefSeq" id="WP_092787202.1">
    <property type="nucleotide sequence ID" value="NZ_FOGI01000024.1"/>
</dbReference>
<sequence length="142" mass="15607">MTSPDDQDPNTDLLAQLQAQASLGAPLSQDDLLAQLNAPPEPDPLENVDYTGDLEADSAAELDALAKGFRERTAREDERFRLATDSEHWFAMCFKTRAAKEAFLRAARLLILGDKYIDGHAAARILDIPMPTDTPPDQNGKE</sequence>
<evidence type="ECO:0000256" key="1">
    <source>
        <dbReference type="SAM" id="MobiDB-lite"/>
    </source>
</evidence>
<dbReference type="Proteomes" id="UP000199051">
    <property type="component" value="Unassembled WGS sequence"/>
</dbReference>
<accession>A0A1H9XSS6</accession>
<evidence type="ECO:0000313" key="2">
    <source>
        <dbReference type="EMBL" id="SES49099.1"/>
    </source>
</evidence>
<protein>
    <submittedName>
        <fullName evidence="2">Uncharacterized protein</fullName>
    </submittedName>
</protein>
<feature type="region of interest" description="Disordered" evidence="1">
    <location>
        <begin position="28"/>
        <end position="53"/>
    </location>
</feature>
<feature type="region of interest" description="Disordered" evidence="1">
    <location>
        <begin position="1"/>
        <end position="20"/>
    </location>
</feature>
<dbReference type="EMBL" id="FOGI01000024">
    <property type="protein sequence ID" value="SES49099.1"/>
    <property type="molecule type" value="Genomic_DNA"/>
</dbReference>
<name>A0A1H9XSS6_9PSEU</name>
<dbReference type="AlphaFoldDB" id="A0A1H9XSS6"/>
<keyword evidence="3" id="KW-1185">Reference proteome</keyword>
<reference evidence="3" key="1">
    <citation type="submission" date="2016-10" db="EMBL/GenBank/DDBJ databases">
        <authorList>
            <person name="Varghese N."/>
            <person name="Submissions S."/>
        </authorList>
    </citation>
    <scope>NUCLEOTIDE SEQUENCE [LARGE SCALE GENOMIC DNA]</scope>
    <source>
        <strain evidence="3">DSM 44260</strain>
    </source>
</reference>
<organism evidence="2 3">
    <name type="scientific">Actinokineospora terrae</name>
    <dbReference type="NCBI Taxonomy" id="155974"/>
    <lineage>
        <taxon>Bacteria</taxon>
        <taxon>Bacillati</taxon>
        <taxon>Actinomycetota</taxon>
        <taxon>Actinomycetes</taxon>
        <taxon>Pseudonocardiales</taxon>
        <taxon>Pseudonocardiaceae</taxon>
        <taxon>Actinokineospora</taxon>
    </lineage>
</organism>
<evidence type="ECO:0000313" key="3">
    <source>
        <dbReference type="Proteomes" id="UP000199051"/>
    </source>
</evidence>
<proteinExistence type="predicted"/>